<dbReference type="PROSITE" id="PS00122">
    <property type="entry name" value="CARBOXYLESTERASE_B_1"/>
    <property type="match status" value="1"/>
</dbReference>
<evidence type="ECO:0000256" key="3">
    <source>
        <dbReference type="RuleBase" id="RU361235"/>
    </source>
</evidence>
<keyword evidence="2 3" id="KW-0378">Hydrolase</keyword>
<dbReference type="InterPro" id="IPR029058">
    <property type="entry name" value="AB_hydrolase_fold"/>
</dbReference>
<dbReference type="InterPro" id="IPR019819">
    <property type="entry name" value="Carboxylesterase_B_CS"/>
</dbReference>
<dbReference type="RefSeq" id="WP_128777626.1">
    <property type="nucleotide sequence ID" value="NZ_RYFI01000010.1"/>
</dbReference>
<dbReference type="InterPro" id="IPR002018">
    <property type="entry name" value="CarbesteraseB"/>
</dbReference>
<dbReference type="Gene3D" id="3.40.50.1820">
    <property type="entry name" value="alpha/beta hydrolase"/>
    <property type="match status" value="1"/>
</dbReference>
<dbReference type="OrthoDB" id="9775851at2"/>
<evidence type="ECO:0000313" key="6">
    <source>
        <dbReference type="Proteomes" id="UP000289708"/>
    </source>
</evidence>
<feature type="signal peptide" evidence="3">
    <location>
        <begin position="1"/>
        <end position="36"/>
    </location>
</feature>
<dbReference type="Proteomes" id="UP000289708">
    <property type="component" value="Unassembled WGS sequence"/>
</dbReference>
<organism evidence="5 6">
    <name type="scientific">Hansschlegelia zhihuaiae</name>
    <dbReference type="NCBI Taxonomy" id="405005"/>
    <lineage>
        <taxon>Bacteria</taxon>
        <taxon>Pseudomonadati</taxon>
        <taxon>Pseudomonadota</taxon>
        <taxon>Alphaproteobacteria</taxon>
        <taxon>Hyphomicrobiales</taxon>
        <taxon>Methylopilaceae</taxon>
        <taxon>Hansschlegelia</taxon>
    </lineage>
</organism>
<proteinExistence type="inferred from homology"/>
<dbReference type="EMBL" id="RYFI01000010">
    <property type="protein sequence ID" value="RXF73095.1"/>
    <property type="molecule type" value="Genomic_DNA"/>
</dbReference>
<accession>A0A4Q0MI46</accession>
<sequence>METEAHRRGARRSRWAACAAAALGLAMLAPVAPSQAAGGPKVTIESGAVRGFVEDGVARFYGIPYAKPPVGELRWRPPVKPDSWQGVRDAKTFGPICFQVTTLGPFAGPQNDNEDCLYLNVFTPNVKPDGKGKLPVIVWLHGGANFTGAGSDYDGSKLARDGKTVVVTLNYRLSLLGFLAHPALDAEGHPSANYGLLDQQAALRWVRDNIDKFGGDKNNVLLGGQSAGSVDTESQVISPLAKGLFHRAIFQSVLLEPSPLATAQAKGVSFSVAAGCGAGADEATAKCLRKLTSKQIYDLAGTQAAAPSYSSNIIADGQILPGRFVDLIAAGQFNKMPVMSGLTIDEQNFSLGISQYFRPGQTPATEADYDARIAAYGAANYPEGTQQKVKKLYPLGAYPSPQLALNAIGTDSTVCTQRYTNQLLAPQVPVYFYEFADRTAPSYFPKMRGFTSGAYHTADIPYLFPGWHGGPDGRTHVLNKKQQKLSDEMVAAWTNFAWTGNPNGLGNSPWPRYRNKKHVPGILQQNIPYSSTLTDAQYSAAHRCDFWDATLTYKATPTASAAE</sequence>
<dbReference type="EC" id="3.1.1.-" evidence="3"/>
<comment type="caution">
    <text evidence="5">The sequence shown here is derived from an EMBL/GenBank/DDBJ whole genome shotgun (WGS) entry which is preliminary data.</text>
</comment>
<name>A0A4Q0MI46_9HYPH</name>
<comment type="similarity">
    <text evidence="1 3">Belongs to the type-B carboxylesterase/lipase family.</text>
</comment>
<reference evidence="5 6" key="1">
    <citation type="submission" date="2018-12" db="EMBL/GenBank/DDBJ databases">
        <title>bacterium Hansschlegelia zhihuaiae S113.</title>
        <authorList>
            <person name="He J."/>
        </authorList>
    </citation>
    <scope>NUCLEOTIDE SEQUENCE [LARGE SCALE GENOMIC DNA]</scope>
    <source>
        <strain evidence="5 6">S 113</strain>
    </source>
</reference>
<gene>
    <name evidence="5" type="ORF">EK403_11435</name>
</gene>
<dbReference type="SUPFAM" id="SSF53474">
    <property type="entry name" value="alpha/beta-Hydrolases"/>
    <property type="match status" value="1"/>
</dbReference>
<evidence type="ECO:0000256" key="1">
    <source>
        <dbReference type="ARBA" id="ARBA00005964"/>
    </source>
</evidence>
<dbReference type="Pfam" id="PF00135">
    <property type="entry name" value="COesterase"/>
    <property type="match status" value="1"/>
</dbReference>
<keyword evidence="6" id="KW-1185">Reference proteome</keyword>
<dbReference type="PROSITE" id="PS00941">
    <property type="entry name" value="CARBOXYLESTERASE_B_2"/>
    <property type="match status" value="1"/>
</dbReference>
<dbReference type="GO" id="GO:0016787">
    <property type="term" value="F:hydrolase activity"/>
    <property type="evidence" value="ECO:0007669"/>
    <property type="project" value="UniProtKB-KW"/>
</dbReference>
<feature type="chain" id="PRO_5020980389" description="Carboxylic ester hydrolase" evidence="3">
    <location>
        <begin position="37"/>
        <end position="563"/>
    </location>
</feature>
<evidence type="ECO:0000313" key="5">
    <source>
        <dbReference type="EMBL" id="RXF73095.1"/>
    </source>
</evidence>
<feature type="domain" description="Carboxylesterase type B" evidence="4">
    <location>
        <begin position="40"/>
        <end position="547"/>
    </location>
</feature>
<evidence type="ECO:0000256" key="2">
    <source>
        <dbReference type="ARBA" id="ARBA00022801"/>
    </source>
</evidence>
<dbReference type="InterPro" id="IPR019826">
    <property type="entry name" value="Carboxylesterase_B_AS"/>
</dbReference>
<evidence type="ECO:0000259" key="4">
    <source>
        <dbReference type="Pfam" id="PF00135"/>
    </source>
</evidence>
<protein>
    <recommendedName>
        <fullName evidence="3">Carboxylic ester hydrolase</fullName>
        <ecNumber evidence="3">3.1.1.-</ecNumber>
    </recommendedName>
</protein>
<dbReference type="InterPro" id="IPR050309">
    <property type="entry name" value="Type-B_Carboxylest/Lipase"/>
</dbReference>
<keyword evidence="3" id="KW-0732">Signal</keyword>
<dbReference type="AlphaFoldDB" id="A0A4Q0MI46"/>
<dbReference type="PANTHER" id="PTHR11559">
    <property type="entry name" value="CARBOXYLESTERASE"/>
    <property type="match status" value="1"/>
</dbReference>